<keyword evidence="5" id="KW-0573">Peptidoglycan synthesis</keyword>
<evidence type="ECO:0000256" key="10">
    <source>
        <dbReference type="ARBA" id="ARBA00042933"/>
    </source>
</evidence>
<keyword evidence="3" id="KW-0808">Transferase</keyword>
<dbReference type="GO" id="GO:0071555">
    <property type="term" value="P:cell wall organization"/>
    <property type="evidence" value="ECO:0007669"/>
    <property type="project" value="UniProtKB-KW"/>
</dbReference>
<reference evidence="12 13" key="1">
    <citation type="submission" date="2019-07" db="EMBL/GenBank/DDBJ databases">
        <title>Whole genome shotgun sequence of Sporosarcina luteola NBRC 105378.</title>
        <authorList>
            <person name="Hosoyama A."/>
            <person name="Uohara A."/>
            <person name="Ohji S."/>
            <person name="Ichikawa N."/>
        </authorList>
    </citation>
    <scope>NUCLEOTIDE SEQUENCE [LARGE SCALE GENOMIC DNA]</scope>
    <source>
        <strain evidence="12 13">NBRC 105378</strain>
    </source>
</reference>
<gene>
    <name evidence="12" type="ORF">SLU01_15740</name>
</gene>
<evidence type="ECO:0000313" key="12">
    <source>
        <dbReference type="EMBL" id="GEN83262.1"/>
    </source>
</evidence>
<dbReference type="Proteomes" id="UP000321901">
    <property type="component" value="Unassembled WGS sequence"/>
</dbReference>
<evidence type="ECO:0000256" key="1">
    <source>
        <dbReference type="ARBA" id="ARBA00004496"/>
    </source>
</evidence>
<dbReference type="PROSITE" id="PS51191">
    <property type="entry name" value="FEMABX"/>
    <property type="match status" value="1"/>
</dbReference>
<evidence type="ECO:0000256" key="8">
    <source>
        <dbReference type="ARBA" id="ARBA00039074"/>
    </source>
</evidence>
<dbReference type="GO" id="GO:0016755">
    <property type="term" value="F:aminoacyltransferase activity"/>
    <property type="evidence" value="ECO:0007669"/>
    <property type="project" value="InterPro"/>
</dbReference>
<dbReference type="InterPro" id="IPR016181">
    <property type="entry name" value="Acyl_CoA_acyltransferase"/>
</dbReference>
<evidence type="ECO:0000256" key="11">
    <source>
        <dbReference type="ARBA" id="ARBA00048654"/>
    </source>
</evidence>
<evidence type="ECO:0000256" key="5">
    <source>
        <dbReference type="ARBA" id="ARBA00022984"/>
    </source>
</evidence>
<dbReference type="GO" id="GO:0009252">
    <property type="term" value="P:peptidoglycan biosynthetic process"/>
    <property type="evidence" value="ECO:0007669"/>
    <property type="project" value="UniProtKB-KW"/>
</dbReference>
<evidence type="ECO:0000256" key="3">
    <source>
        <dbReference type="ARBA" id="ARBA00022679"/>
    </source>
</evidence>
<dbReference type="InterPro" id="IPR050644">
    <property type="entry name" value="PG_Glycine_Bridge_Synth"/>
</dbReference>
<dbReference type="InterPro" id="IPR003447">
    <property type="entry name" value="FEMABX"/>
</dbReference>
<proteinExistence type="inferred from homology"/>
<evidence type="ECO:0000313" key="13">
    <source>
        <dbReference type="Proteomes" id="UP000321901"/>
    </source>
</evidence>
<comment type="subcellular location">
    <subcellularLocation>
        <location evidence="1">Cytoplasm</location>
    </subcellularLocation>
</comment>
<dbReference type="EC" id="2.3.2.16" evidence="8"/>
<keyword evidence="7" id="KW-0961">Cell wall biogenesis/degradation</keyword>
<dbReference type="GO" id="GO:0005737">
    <property type="term" value="C:cytoplasm"/>
    <property type="evidence" value="ECO:0007669"/>
    <property type="project" value="UniProtKB-SubCell"/>
</dbReference>
<dbReference type="Gene3D" id="3.40.630.30">
    <property type="match status" value="1"/>
</dbReference>
<keyword evidence="4" id="KW-0133">Cell shape</keyword>
<dbReference type="RefSeq" id="WP_147057004.1">
    <property type="nucleotide sequence ID" value="NZ_BJYL01000020.1"/>
</dbReference>
<dbReference type="PANTHER" id="PTHR36174:SF1">
    <property type="entry name" value="LIPID II:GLYCINE GLYCYLTRANSFERASE"/>
    <property type="match status" value="1"/>
</dbReference>
<dbReference type="GO" id="GO:0008360">
    <property type="term" value="P:regulation of cell shape"/>
    <property type="evidence" value="ECO:0007669"/>
    <property type="project" value="UniProtKB-KW"/>
</dbReference>
<evidence type="ECO:0000256" key="9">
    <source>
        <dbReference type="ARBA" id="ARBA00040679"/>
    </source>
</evidence>
<dbReference type="PANTHER" id="PTHR36174">
    <property type="entry name" value="LIPID II:GLYCINE GLYCYLTRANSFERASE"/>
    <property type="match status" value="1"/>
</dbReference>
<evidence type="ECO:0000256" key="7">
    <source>
        <dbReference type="ARBA" id="ARBA00023316"/>
    </source>
</evidence>
<protein>
    <recommendedName>
        <fullName evidence="9">Lipid II:glycine glycyltransferase</fullName>
        <ecNumber evidence="8">2.3.2.16</ecNumber>
    </recommendedName>
    <alternativeName>
        <fullName evidence="10">Factor essential for expression of methicillin resistance X</fullName>
    </alternativeName>
</protein>
<dbReference type="OrthoDB" id="5622654at2"/>
<keyword evidence="6" id="KW-0012">Acyltransferase</keyword>
<organism evidence="12 13">
    <name type="scientific">Sporosarcina luteola</name>
    <dbReference type="NCBI Taxonomy" id="582850"/>
    <lineage>
        <taxon>Bacteria</taxon>
        <taxon>Bacillati</taxon>
        <taxon>Bacillota</taxon>
        <taxon>Bacilli</taxon>
        <taxon>Bacillales</taxon>
        <taxon>Caryophanaceae</taxon>
        <taxon>Sporosarcina</taxon>
    </lineage>
</organism>
<keyword evidence="13" id="KW-1185">Reference proteome</keyword>
<accession>A0A511Z734</accession>
<dbReference type="EMBL" id="BJYL01000020">
    <property type="protein sequence ID" value="GEN83262.1"/>
    <property type="molecule type" value="Genomic_DNA"/>
</dbReference>
<dbReference type="AlphaFoldDB" id="A0A511Z734"/>
<comment type="similarity">
    <text evidence="2">Belongs to the FemABX family.</text>
</comment>
<dbReference type="SUPFAM" id="SSF55729">
    <property type="entry name" value="Acyl-CoA N-acyltransferases (Nat)"/>
    <property type="match status" value="1"/>
</dbReference>
<evidence type="ECO:0000256" key="4">
    <source>
        <dbReference type="ARBA" id="ARBA00022960"/>
    </source>
</evidence>
<sequence length="256" mass="29706">MISIHRRMILSSICNRYFVKNDVTTNQSYTLTGFAHALINIKGTQPLQTIYIDLLKSEETLFIEIDKENRRQIRKAEKQRMQYVVLEQPNTSELKEFQSFYNQHAKLKQTYRCNSFHLRTMQKLVEKNGLVVTYITDSGHNNIYCYRIYVTDGEMAMTLYSASNVHLKTLPETRRQLSEANRYLIWKNILRFKKKGVKILDMGGLTDKPSIKKFKTGFGGDVVTVYSGYTANSIIGKLTLLARNRIHMKSGKKLAK</sequence>
<name>A0A511Z734_9BACL</name>
<comment type="caution">
    <text evidence="12">The sequence shown here is derived from an EMBL/GenBank/DDBJ whole genome shotgun (WGS) entry which is preliminary data.</text>
</comment>
<comment type="catalytic activity">
    <reaction evidence="11">
        <text>beta-D-GlcNAc-(1-&gt;4)-Mur2Ac(oyl-L-Ala-D-isoglutaminyl-L-Lys-D-Ala-D-Ala)-di-trans,octa-cis-undecaprenyl diphosphate + glycyl-tRNA(Gly) = beta-D-GlcNAc-(1-&gt;4)-Mur2Ac(oyl-L-Ala-D-isoglutaminyl-L-Lys-(N(6)-Gly)-D-Ala-D-Ala)-di-trans,octa-cis-undecaprenyl diphosphate + tRNA(Gly) + H(+)</text>
        <dbReference type="Rhea" id="RHEA:30435"/>
        <dbReference type="Rhea" id="RHEA-COMP:9664"/>
        <dbReference type="Rhea" id="RHEA-COMP:9683"/>
        <dbReference type="ChEBI" id="CHEBI:15378"/>
        <dbReference type="ChEBI" id="CHEBI:62233"/>
        <dbReference type="ChEBI" id="CHEBI:62234"/>
        <dbReference type="ChEBI" id="CHEBI:78442"/>
        <dbReference type="ChEBI" id="CHEBI:78522"/>
        <dbReference type="EC" id="2.3.2.16"/>
    </reaction>
</comment>
<evidence type="ECO:0000256" key="6">
    <source>
        <dbReference type="ARBA" id="ARBA00023315"/>
    </source>
</evidence>
<evidence type="ECO:0000256" key="2">
    <source>
        <dbReference type="ARBA" id="ARBA00009943"/>
    </source>
</evidence>